<dbReference type="EMBL" id="CP092869">
    <property type="protein sequence ID" value="UYV69775.1"/>
    <property type="molecule type" value="Genomic_DNA"/>
</dbReference>
<keyword evidence="7 10" id="KW-1133">Transmembrane helix</keyword>
<dbReference type="InterPro" id="IPR036640">
    <property type="entry name" value="ABC1_TM_sf"/>
</dbReference>
<evidence type="ECO:0000313" key="12">
    <source>
        <dbReference type="EMBL" id="UYV69775.1"/>
    </source>
</evidence>
<dbReference type="InterPro" id="IPR027417">
    <property type="entry name" value="P-loop_NTPase"/>
</dbReference>
<keyword evidence="13" id="KW-1185">Reference proteome</keyword>
<feature type="transmembrane region" description="Helical" evidence="10">
    <location>
        <begin position="182"/>
        <end position="203"/>
    </location>
</feature>
<evidence type="ECO:0000256" key="2">
    <source>
        <dbReference type="ARBA" id="ARBA00009726"/>
    </source>
</evidence>
<gene>
    <name evidence="12" type="ORF">LAZ67_7000706</name>
</gene>
<keyword evidence="3" id="KW-0813">Transport</keyword>
<evidence type="ECO:0000256" key="8">
    <source>
        <dbReference type="ARBA" id="ARBA00023136"/>
    </source>
</evidence>
<dbReference type="InterPro" id="IPR011527">
    <property type="entry name" value="ABC1_TM_dom"/>
</dbReference>
<dbReference type="InterPro" id="IPR003439">
    <property type="entry name" value="ABC_transporter-like_ATP-bd"/>
</dbReference>
<dbReference type="CDD" id="cd18579">
    <property type="entry name" value="ABC_6TM_ABCC_D1"/>
    <property type="match status" value="1"/>
</dbReference>
<evidence type="ECO:0000256" key="10">
    <source>
        <dbReference type="SAM" id="Phobius"/>
    </source>
</evidence>
<dbReference type="InterPro" id="IPR050173">
    <property type="entry name" value="ABC_transporter_C-like"/>
</dbReference>
<evidence type="ECO:0000256" key="7">
    <source>
        <dbReference type="ARBA" id="ARBA00022989"/>
    </source>
</evidence>
<feature type="region of interest" description="Disordered" evidence="9">
    <location>
        <begin position="403"/>
        <end position="432"/>
    </location>
</feature>
<evidence type="ECO:0000256" key="6">
    <source>
        <dbReference type="ARBA" id="ARBA00022840"/>
    </source>
</evidence>
<dbReference type="SUPFAM" id="SSF90123">
    <property type="entry name" value="ABC transporter transmembrane region"/>
    <property type="match status" value="1"/>
</dbReference>
<evidence type="ECO:0000256" key="5">
    <source>
        <dbReference type="ARBA" id="ARBA00022741"/>
    </source>
</evidence>
<evidence type="ECO:0000313" key="13">
    <source>
        <dbReference type="Proteomes" id="UP001235939"/>
    </source>
</evidence>
<comment type="similarity">
    <text evidence="2">Belongs to the ABC transporter superfamily. ABCC family. Conjugate transporter (TC 3.A.1.208) subfamily.</text>
</comment>
<dbReference type="Gene3D" id="3.40.50.300">
    <property type="entry name" value="P-loop containing nucleotide triphosphate hydrolases"/>
    <property type="match status" value="1"/>
</dbReference>
<feature type="transmembrane region" description="Helical" evidence="10">
    <location>
        <begin position="72"/>
        <end position="93"/>
    </location>
</feature>
<dbReference type="PANTHER" id="PTHR24223">
    <property type="entry name" value="ATP-BINDING CASSETTE SUB-FAMILY C"/>
    <property type="match status" value="1"/>
</dbReference>
<keyword evidence="6" id="KW-0067">ATP-binding</keyword>
<evidence type="ECO:0000256" key="3">
    <source>
        <dbReference type="ARBA" id="ARBA00022448"/>
    </source>
</evidence>
<feature type="domain" description="ABC transmembrane type-1" evidence="11">
    <location>
        <begin position="17"/>
        <end position="227"/>
    </location>
</feature>
<dbReference type="InterPro" id="IPR044746">
    <property type="entry name" value="ABCC_6TM_D1"/>
</dbReference>
<sequence length="489" mass="55293">MNVAAAPTKGDLRRFHYVSQLMAMDIRVSITGLVYKKVLSISRESLTEVGIGQIINMLHLDLFTLDRLLPSLPYVLIGPLLIAIEVAIIWYMFGPAMLAGFVFFPIFALIQGILLRWFPILRVKFNQFTDNRLKLVNDLISGMKVVKMYAAELVLARSIQDARRKEERNIYQRSALKALNNILFYVSVKVIIFLTVMVCYVKFGELDANRVFVIMTLIYNLRIPLMFHLPISLSLLPEVLISIYRIQERVQDFLLMPDKDGAQESATDQNVERSSSRLVVDKIWSSWSSKNSETAAIKNISFSLRPGELLAVIGPVGSGKLTSRRTSTPGVVQTSLLLALLGEHTRLHGRTILRGTVAYASQEPWLFAGTLRDNILFGSDFDSERYKRVLRAAALDRDLVTLQHGDQDPCGEPGRQSERRPEGEGQPGQVLERERDFTQGRYKYCTSFLLDICHVDACSRALYLDADIYLLDDPLSAVDARVAKNIFQR</sequence>
<reference evidence="12 13" key="1">
    <citation type="submission" date="2022-01" db="EMBL/GenBank/DDBJ databases">
        <title>A chromosomal length assembly of Cordylochernes scorpioides.</title>
        <authorList>
            <person name="Zeh D."/>
            <person name="Zeh J."/>
        </authorList>
    </citation>
    <scope>NUCLEOTIDE SEQUENCE [LARGE SCALE GENOMIC DNA]</scope>
    <source>
        <strain evidence="12">IN4F17</strain>
        <tissue evidence="12">Whole Body</tissue>
    </source>
</reference>
<accession>A0ABY6KLQ1</accession>
<evidence type="ECO:0000256" key="9">
    <source>
        <dbReference type="SAM" id="MobiDB-lite"/>
    </source>
</evidence>
<dbReference type="Proteomes" id="UP001235939">
    <property type="component" value="Chromosome 07"/>
</dbReference>
<comment type="subcellular location">
    <subcellularLocation>
        <location evidence="1">Membrane</location>
        <topology evidence="1">Multi-pass membrane protein</topology>
    </subcellularLocation>
</comment>
<evidence type="ECO:0000259" key="11">
    <source>
        <dbReference type="PROSITE" id="PS50929"/>
    </source>
</evidence>
<dbReference type="Pfam" id="PF00005">
    <property type="entry name" value="ABC_tran"/>
    <property type="match status" value="1"/>
</dbReference>
<feature type="transmembrane region" description="Helical" evidence="10">
    <location>
        <begin position="99"/>
        <end position="118"/>
    </location>
</feature>
<name>A0ABY6KLQ1_9ARAC</name>
<keyword evidence="4 10" id="KW-0812">Transmembrane</keyword>
<keyword evidence="5" id="KW-0547">Nucleotide-binding</keyword>
<dbReference type="PANTHER" id="PTHR24223:SF456">
    <property type="entry name" value="MULTIDRUG RESISTANCE-ASSOCIATED PROTEIN LETHAL(2)03659"/>
    <property type="match status" value="1"/>
</dbReference>
<organism evidence="12 13">
    <name type="scientific">Cordylochernes scorpioides</name>
    <dbReference type="NCBI Taxonomy" id="51811"/>
    <lineage>
        <taxon>Eukaryota</taxon>
        <taxon>Metazoa</taxon>
        <taxon>Ecdysozoa</taxon>
        <taxon>Arthropoda</taxon>
        <taxon>Chelicerata</taxon>
        <taxon>Arachnida</taxon>
        <taxon>Pseudoscorpiones</taxon>
        <taxon>Cheliferoidea</taxon>
        <taxon>Chernetidae</taxon>
        <taxon>Cordylochernes</taxon>
    </lineage>
</organism>
<keyword evidence="8 10" id="KW-0472">Membrane</keyword>
<proteinExistence type="inferred from homology"/>
<dbReference type="Pfam" id="PF00664">
    <property type="entry name" value="ABC_membrane"/>
    <property type="match status" value="1"/>
</dbReference>
<dbReference type="SUPFAM" id="SSF52540">
    <property type="entry name" value="P-loop containing nucleoside triphosphate hydrolases"/>
    <property type="match status" value="1"/>
</dbReference>
<dbReference type="PROSITE" id="PS50929">
    <property type="entry name" value="ABC_TM1F"/>
    <property type="match status" value="1"/>
</dbReference>
<feature type="transmembrane region" description="Helical" evidence="10">
    <location>
        <begin position="223"/>
        <end position="246"/>
    </location>
</feature>
<dbReference type="Gene3D" id="1.20.1560.10">
    <property type="entry name" value="ABC transporter type 1, transmembrane domain"/>
    <property type="match status" value="1"/>
</dbReference>
<evidence type="ECO:0000256" key="4">
    <source>
        <dbReference type="ARBA" id="ARBA00022692"/>
    </source>
</evidence>
<protein>
    <submittedName>
        <fullName evidence="12">ABCC4</fullName>
    </submittedName>
</protein>
<evidence type="ECO:0000256" key="1">
    <source>
        <dbReference type="ARBA" id="ARBA00004141"/>
    </source>
</evidence>